<protein>
    <submittedName>
        <fullName evidence="1">Uncharacterized protein</fullName>
    </submittedName>
</protein>
<sequence length="48" mass="5371">MVRCLYAKSLVQVNVNGQLTECFEVHRGGEARMSTKCCSICDFNQPFG</sequence>
<name>A0A0E9RTC4_ANGAN</name>
<reference evidence="1" key="2">
    <citation type="journal article" date="2015" name="Fish Shellfish Immunol.">
        <title>Early steps in the European eel (Anguilla anguilla)-Vibrio vulnificus interaction in the gills: Role of the RtxA13 toxin.</title>
        <authorList>
            <person name="Callol A."/>
            <person name="Pajuelo D."/>
            <person name="Ebbesson L."/>
            <person name="Teles M."/>
            <person name="MacKenzie S."/>
            <person name="Amaro C."/>
        </authorList>
    </citation>
    <scope>NUCLEOTIDE SEQUENCE</scope>
</reference>
<accession>A0A0E9RTC4</accession>
<reference evidence="1" key="1">
    <citation type="submission" date="2014-11" db="EMBL/GenBank/DDBJ databases">
        <authorList>
            <person name="Amaro Gonzalez C."/>
        </authorList>
    </citation>
    <scope>NUCLEOTIDE SEQUENCE</scope>
</reference>
<proteinExistence type="predicted"/>
<dbReference type="AlphaFoldDB" id="A0A0E9RTC4"/>
<organism evidence="1">
    <name type="scientific">Anguilla anguilla</name>
    <name type="common">European freshwater eel</name>
    <name type="synonym">Muraena anguilla</name>
    <dbReference type="NCBI Taxonomy" id="7936"/>
    <lineage>
        <taxon>Eukaryota</taxon>
        <taxon>Metazoa</taxon>
        <taxon>Chordata</taxon>
        <taxon>Craniata</taxon>
        <taxon>Vertebrata</taxon>
        <taxon>Euteleostomi</taxon>
        <taxon>Actinopterygii</taxon>
        <taxon>Neopterygii</taxon>
        <taxon>Teleostei</taxon>
        <taxon>Anguilliformes</taxon>
        <taxon>Anguillidae</taxon>
        <taxon>Anguilla</taxon>
    </lineage>
</organism>
<dbReference type="EMBL" id="GBXM01077059">
    <property type="protein sequence ID" value="JAH31518.1"/>
    <property type="molecule type" value="Transcribed_RNA"/>
</dbReference>
<evidence type="ECO:0000313" key="1">
    <source>
        <dbReference type="EMBL" id="JAH31518.1"/>
    </source>
</evidence>